<protein>
    <submittedName>
        <fullName evidence="3">MYPT1 phosphatase</fullName>
    </submittedName>
</protein>
<proteinExistence type="predicted"/>
<keyword evidence="1" id="KW-0677">Repeat</keyword>
<dbReference type="InterPro" id="IPR051226">
    <property type="entry name" value="PP1_Regulatory_Subunit"/>
</dbReference>
<dbReference type="GO" id="GO:0004857">
    <property type="term" value="F:enzyme inhibitor activity"/>
    <property type="evidence" value="ECO:0007669"/>
    <property type="project" value="TreeGrafter"/>
</dbReference>
<feature type="non-terminal residue" evidence="3">
    <location>
        <position position="1"/>
    </location>
</feature>
<organism evidence="3 4">
    <name type="scientific">Nothocercus nigrocapillus</name>
    <dbReference type="NCBI Taxonomy" id="1977171"/>
    <lineage>
        <taxon>Eukaryota</taxon>
        <taxon>Metazoa</taxon>
        <taxon>Chordata</taxon>
        <taxon>Craniata</taxon>
        <taxon>Vertebrata</taxon>
        <taxon>Euteleostomi</taxon>
        <taxon>Archelosauria</taxon>
        <taxon>Archosauria</taxon>
        <taxon>Dinosauria</taxon>
        <taxon>Saurischia</taxon>
        <taxon>Theropoda</taxon>
        <taxon>Coelurosauria</taxon>
        <taxon>Aves</taxon>
        <taxon>Palaeognathae</taxon>
        <taxon>Tinamiformes</taxon>
        <taxon>Tinamidae</taxon>
        <taxon>Nothocercus</taxon>
    </lineage>
</organism>
<feature type="non-terminal residue" evidence="3">
    <location>
        <position position="62"/>
    </location>
</feature>
<dbReference type="PANTHER" id="PTHR24179">
    <property type="entry name" value="PROTEIN PHOSPHATASE 1 REGULATORY SUBUNIT 12"/>
    <property type="match status" value="1"/>
</dbReference>
<evidence type="ECO:0000256" key="1">
    <source>
        <dbReference type="ARBA" id="ARBA00022737"/>
    </source>
</evidence>
<dbReference type="GO" id="GO:0031672">
    <property type="term" value="C:A band"/>
    <property type="evidence" value="ECO:0007669"/>
    <property type="project" value="TreeGrafter"/>
</dbReference>
<keyword evidence="4" id="KW-1185">Reference proteome</keyword>
<dbReference type="Gene3D" id="1.25.40.20">
    <property type="entry name" value="Ankyrin repeat-containing domain"/>
    <property type="match status" value="1"/>
</dbReference>
<dbReference type="PANTHER" id="PTHR24179:SF20">
    <property type="entry name" value="PROTEIN PHOSPHATASE 1 REGULATORY SUBUNIT 12A"/>
    <property type="match status" value="1"/>
</dbReference>
<dbReference type="Proteomes" id="UP000661971">
    <property type="component" value="Unassembled WGS sequence"/>
</dbReference>
<name>A0A851T5D4_9AVES</name>
<reference evidence="4" key="1">
    <citation type="submission" date="2023-07" db="EMBL/GenBank/DDBJ databases">
        <title>Bird 10,000 Genomes (B10K) Project - Family phase.</title>
        <authorList>
            <person name="Zhang G."/>
        </authorList>
    </citation>
    <scope>NUCLEOTIDE SEQUENCE [LARGE SCALE GENOMIC DNA]</scope>
</reference>
<dbReference type="GO" id="GO:0030018">
    <property type="term" value="C:Z disc"/>
    <property type="evidence" value="ECO:0007669"/>
    <property type="project" value="TreeGrafter"/>
</dbReference>
<dbReference type="EMBL" id="WBNA01000112">
    <property type="protein sequence ID" value="NXD11247.1"/>
    <property type="molecule type" value="Genomic_DNA"/>
</dbReference>
<keyword evidence="2" id="KW-0040">ANK repeat</keyword>
<sequence length="62" mass="7241">AAHWGKEEACRVLEENLCDMEAVNKVGQTAFDMADEDILRYLEELQKKQNLLHHSEKWEISP</sequence>
<evidence type="ECO:0000313" key="3">
    <source>
        <dbReference type="EMBL" id="NXD11247.1"/>
    </source>
</evidence>
<comment type="caution">
    <text evidence="3">The sequence shown here is derived from an EMBL/GenBank/DDBJ whole genome shotgun (WGS) entry which is preliminary data.</text>
</comment>
<evidence type="ECO:0000256" key="2">
    <source>
        <dbReference type="ARBA" id="ARBA00023043"/>
    </source>
</evidence>
<dbReference type="GO" id="GO:0019208">
    <property type="term" value="F:phosphatase regulator activity"/>
    <property type="evidence" value="ECO:0007669"/>
    <property type="project" value="TreeGrafter"/>
</dbReference>
<dbReference type="AlphaFoldDB" id="A0A851T5D4"/>
<accession>A0A851T5D4</accession>
<evidence type="ECO:0000313" key="4">
    <source>
        <dbReference type="Proteomes" id="UP000661971"/>
    </source>
</evidence>
<dbReference type="InterPro" id="IPR036770">
    <property type="entry name" value="Ankyrin_rpt-contain_sf"/>
</dbReference>
<gene>
    <name evidence="3" type="primary">Ppp1r12a_1</name>
    <name evidence="3" type="ORF">NOTNIG_R14249</name>
</gene>